<dbReference type="Proteomes" id="UP000250245">
    <property type="component" value="Unassembled WGS sequence"/>
</dbReference>
<accession>A0A2X3BQX2</accession>
<gene>
    <name evidence="2" type="ORF">NCTC11820_02135</name>
</gene>
<name>A0A2X3BQX2_9ACTO</name>
<dbReference type="EMBL" id="UASJ01000012">
    <property type="protein sequence ID" value="SQC02184.1"/>
    <property type="molecule type" value="Genomic_DNA"/>
</dbReference>
<reference evidence="2 3" key="1">
    <citation type="submission" date="2018-06" db="EMBL/GenBank/DDBJ databases">
        <authorList>
            <consortium name="Pathogen Informatics"/>
            <person name="Doyle S."/>
        </authorList>
    </citation>
    <scope>NUCLEOTIDE SEQUENCE [LARGE SCALE GENOMIC DNA]</scope>
    <source>
        <strain evidence="2 3">NCTC11820</strain>
    </source>
</reference>
<feature type="transmembrane region" description="Helical" evidence="1">
    <location>
        <begin position="23"/>
        <end position="42"/>
    </location>
</feature>
<feature type="transmembrane region" description="Helical" evidence="1">
    <location>
        <begin position="48"/>
        <end position="66"/>
    </location>
</feature>
<sequence>MESIRDPEHARQVLARIVAIPRWIRWVISLFGGVCGAAVSALNAFLSLLAFTVLMSIVLLFTYSFASRIGSGRFYDPTGYKVIWLGSFMPIGCCPPLSWRARWWDSPGWLLLPLLSQRFAVSSGRLGFKAPGAPSAIL</sequence>
<dbReference type="AlphaFoldDB" id="A0A2X3BQX2"/>
<keyword evidence="1" id="KW-0812">Transmembrane</keyword>
<organism evidence="2 3">
    <name type="scientific">Mobiluncus curtisii</name>
    <dbReference type="NCBI Taxonomy" id="2051"/>
    <lineage>
        <taxon>Bacteria</taxon>
        <taxon>Bacillati</taxon>
        <taxon>Actinomycetota</taxon>
        <taxon>Actinomycetes</taxon>
        <taxon>Actinomycetales</taxon>
        <taxon>Actinomycetaceae</taxon>
        <taxon>Mobiluncus</taxon>
    </lineage>
</organism>
<protein>
    <submittedName>
        <fullName evidence="2">Uncharacterized protein</fullName>
    </submittedName>
</protein>
<evidence type="ECO:0000313" key="3">
    <source>
        <dbReference type="Proteomes" id="UP000250245"/>
    </source>
</evidence>
<proteinExistence type="predicted"/>
<keyword evidence="1" id="KW-0472">Membrane</keyword>
<keyword evidence="1" id="KW-1133">Transmembrane helix</keyword>
<evidence type="ECO:0000313" key="2">
    <source>
        <dbReference type="EMBL" id="SQC02184.1"/>
    </source>
</evidence>
<evidence type="ECO:0000256" key="1">
    <source>
        <dbReference type="SAM" id="Phobius"/>
    </source>
</evidence>